<proteinExistence type="predicted"/>
<sequence>MASRRDRTRGGNAALTGAGGAATRRSGGVSDLKAARARELHDQASEAERRAADLRAERDRLIRQLRAEDEKRWSYGALAKAIGCSRELIAQVVKRR</sequence>
<feature type="region of interest" description="Disordered" evidence="2">
    <location>
        <begin position="1"/>
        <end position="33"/>
    </location>
</feature>
<dbReference type="EMBL" id="CP072384">
    <property type="protein sequence ID" value="QUC07629.1"/>
    <property type="molecule type" value="Genomic_DNA"/>
</dbReference>
<keyword evidence="4" id="KW-1185">Reference proteome</keyword>
<organism evidence="3 4">
    <name type="scientific">Arachnia rubra</name>
    <dbReference type="NCBI Taxonomy" id="1547448"/>
    <lineage>
        <taxon>Bacteria</taxon>
        <taxon>Bacillati</taxon>
        <taxon>Actinomycetota</taxon>
        <taxon>Actinomycetes</taxon>
        <taxon>Propionibacteriales</taxon>
        <taxon>Propionibacteriaceae</taxon>
        <taxon>Arachnia</taxon>
    </lineage>
</organism>
<feature type="compositionally biased region" description="Low complexity" evidence="2">
    <location>
        <begin position="10"/>
        <end position="28"/>
    </location>
</feature>
<name>A0ABX7Y384_9ACTN</name>
<evidence type="ECO:0000313" key="3">
    <source>
        <dbReference type="EMBL" id="QUC07629.1"/>
    </source>
</evidence>
<keyword evidence="1" id="KW-0175">Coiled coil</keyword>
<reference evidence="3 4" key="1">
    <citation type="submission" date="2021-03" db="EMBL/GenBank/DDBJ databases">
        <title>Human Oral Microbial Genomes.</title>
        <authorList>
            <person name="Johnston C.D."/>
            <person name="Chen T."/>
            <person name="Dewhirst F.E."/>
        </authorList>
    </citation>
    <scope>NUCLEOTIDE SEQUENCE [LARGE SCALE GENOMIC DNA]</scope>
    <source>
        <strain evidence="3 4">DSMZ 100122</strain>
    </source>
</reference>
<dbReference type="RefSeq" id="WP_212322244.1">
    <property type="nucleotide sequence ID" value="NZ_AP024463.1"/>
</dbReference>
<evidence type="ECO:0000256" key="2">
    <source>
        <dbReference type="SAM" id="MobiDB-lite"/>
    </source>
</evidence>
<evidence type="ECO:0000256" key="1">
    <source>
        <dbReference type="SAM" id="Coils"/>
    </source>
</evidence>
<accession>A0ABX7Y384</accession>
<protein>
    <submittedName>
        <fullName evidence="3">Uncharacterized protein</fullName>
    </submittedName>
</protein>
<dbReference type="Proteomes" id="UP000678513">
    <property type="component" value="Chromosome"/>
</dbReference>
<evidence type="ECO:0000313" key="4">
    <source>
        <dbReference type="Proteomes" id="UP000678513"/>
    </source>
</evidence>
<gene>
    <name evidence="3" type="ORF">J5A65_11940</name>
</gene>
<feature type="coiled-coil region" evidence="1">
    <location>
        <begin position="37"/>
        <end position="71"/>
    </location>
</feature>